<evidence type="ECO:0000256" key="5">
    <source>
        <dbReference type="ARBA" id="ARBA00023098"/>
    </source>
</evidence>
<feature type="domain" description="Fatty acid hydroxylase" evidence="8">
    <location>
        <begin position="92"/>
        <end position="229"/>
    </location>
</feature>
<dbReference type="AlphaFoldDB" id="A0A1T3MGK3"/>
<keyword evidence="10" id="KW-1185">Reference proteome</keyword>
<keyword evidence="3 7" id="KW-1133">Transmembrane helix</keyword>
<feature type="transmembrane region" description="Helical" evidence="7">
    <location>
        <begin position="143"/>
        <end position="165"/>
    </location>
</feature>
<dbReference type="PANTHER" id="PTHR21624">
    <property type="entry name" value="STEROL DESATURASE-RELATED PROTEIN"/>
    <property type="match status" value="1"/>
</dbReference>
<dbReference type="RefSeq" id="WP_078772386.1">
    <property type="nucleotide sequence ID" value="NZ_CBCSBR010000003.1"/>
</dbReference>
<sequence length="270" mass="31937">MEELLLRDGEKIQIAIFFMLFFVGWNLENFISSGLDYKKWKHAFTNMPFIFTSLPAELILSVLFVKTIAWTQLHHFGIVYLLPLEGHPVLLFVVSFLLLDLGEYIYHVVAHKVRPLWSFHAVHHSDKVMDISTTLREHPGDNLLRMLLTLLWVFLSGSLFWVLILRQIIQLFFSLFSHLNFRLPEKTDRIVSLLFNTPNFHHVHHHHKLPLTDCNYGDVLTVWDRILGTYRKAKAHEIVFGVDYYPKKVETSEFKTLFVLPFRKLKKKYF</sequence>
<evidence type="ECO:0000313" key="10">
    <source>
        <dbReference type="Proteomes" id="UP000190813"/>
    </source>
</evidence>
<feature type="transmembrane region" description="Helical" evidence="7">
    <location>
        <begin position="43"/>
        <end position="65"/>
    </location>
</feature>
<dbReference type="GO" id="GO:0012505">
    <property type="term" value="C:endomembrane system"/>
    <property type="evidence" value="ECO:0007669"/>
    <property type="project" value="UniProtKB-SubCell"/>
</dbReference>
<organism evidence="9 10">
    <name type="scientific">Elizabethkingia occulta</name>
    <dbReference type="NCBI Taxonomy" id="1867263"/>
    <lineage>
        <taxon>Bacteria</taxon>
        <taxon>Pseudomonadati</taxon>
        <taxon>Bacteroidota</taxon>
        <taxon>Flavobacteriia</taxon>
        <taxon>Flavobacteriales</taxon>
        <taxon>Weeksellaceae</taxon>
        <taxon>Elizabethkingia</taxon>
    </lineage>
</organism>
<feature type="transmembrane region" description="Helical" evidence="7">
    <location>
        <begin position="77"/>
        <end position="99"/>
    </location>
</feature>
<keyword evidence="2 7" id="KW-0812">Transmembrane</keyword>
<dbReference type="Proteomes" id="UP000190813">
    <property type="component" value="Unassembled WGS sequence"/>
</dbReference>
<dbReference type="InterPro" id="IPR006694">
    <property type="entry name" value="Fatty_acid_hydroxylase"/>
</dbReference>
<dbReference type="GO" id="GO:0006643">
    <property type="term" value="P:membrane lipid metabolic process"/>
    <property type="evidence" value="ECO:0007669"/>
    <property type="project" value="TreeGrafter"/>
</dbReference>
<dbReference type="Pfam" id="PF04116">
    <property type="entry name" value="FA_hydroxylase"/>
    <property type="match status" value="1"/>
</dbReference>
<dbReference type="GO" id="GO:0050479">
    <property type="term" value="F:glyceryl-ether monooxygenase activity"/>
    <property type="evidence" value="ECO:0007669"/>
    <property type="project" value="TreeGrafter"/>
</dbReference>
<keyword evidence="6 7" id="KW-0472">Membrane</keyword>
<dbReference type="GO" id="GO:0005506">
    <property type="term" value="F:iron ion binding"/>
    <property type="evidence" value="ECO:0007669"/>
    <property type="project" value="InterPro"/>
</dbReference>
<dbReference type="PANTHER" id="PTHR21624:SF1">
    <property type="entry name" value="ALKYLGLYCEROL MONOOXYGENASE"/>
    <property type="match status" value="1"/>
</dbReference>
<comment type="caution">
    <text evidence="9">The sequence shown here is derived from an EMBL/GenBank/DDBJ whole genome shotgun (WGS) entry which is preliminary data.</text>
</comment>
<evidence type="ECO:0000256" key="2">
    <source>
        <dbReference type="ARBA" id="ARBA00022692"/>
    </source>
</evidence>
<keyword evidence="4" id="KW-0560">Oxidoreductase</keyword>
<evidence type="ECO:0000256" key="6">
    <source>
        <dbReference type="ARBA" id="ARBA00023136"/>
    </source>
</evidence>
<dbReference type="GO" id="GO:0016020">
    <property type="term" value="C:membrane"/>
    <property type="evidence" value="ECO:0007669"/>
    <property type="project" value="GOC"/>
</dbReference>
<accession>A0A1T3MGK3</accession>
<dbReference type="GO" id="GO:0008610">
    <property type="term" value="P:lipid biosynthetic process"/>
    <property type="evidence" value="ECO:0007669"/>
    <property type="project" value="InterPro"/>
</dbReference>
<dbReference type="InterPro" id="IPR051689">
    <property type="entry name" value="Sterol_desaturase/TMEM195"/>
</dbReference>
<reference evidence="9 10" key="1">
    <citation type="submission" date="2016-06" db="EMBL/GenBank/DDBJ databases">
        <title>Revisiting the taxonomy of the Elizabethkingia Genus based on Whole-Genome Sequencing, Optical Mapping, and MALDI-TOF.</title>
        <authorList>
            <person name="Nicholson A.C."/>
        </authorList>
    </citation>
    <scope>NUCLEOTIDE SEQUENCE [LARGE SCALE GENOMIC DNA]</scope>
    <source>
        <strain evidence="9 10">G4070</strain>
    </source>
</reference>
<feature type="transmembrane region" description="Helical" evidence="7">
    <location>
        <begin position="12"/>
        <end position="31"/>
    </location>
</feature>
<evidence type="ECO:0000313" key="9">
    <source>
        <dbReference type="EMBL" id="OPC63787.1"/>
    </source>
</evidence>
<keyword evidence="5" id="KW-0443">Lipid metabolism</keyword>
<evidence type="ECO:0000256" key="3">
    <source>
        <dbReference type="ARBA" id="ARBA00022989"/>
    </source>
</evidence>
<comment type="subcellular location">
    <subcellularLocation>
        <location evidence="1">Endomembrane system</location>
        <topology evidence="1">Multi-pass membrane protein</topology>
    </subcellularLocation>
</comment>
<dbReference type="EMBL" id="MAHX01000016">
    <property type="protein sequence ID" value="OPC63787.1"/>
    <property type="molecule type" value="Genomic_DNA"/>
</dbReference>
<gene>
    <name evidence="9" type="ORF">BAZ10_06840</name>
</gene>
<protein>
    <recommendedName>
        <fullName evidence="8">Fatty acid hydroxylase domain-containing protein</fullName>
    </recommendedName>
</protein>
<proteinExistence type="predicted"/>
<evidence type="ECO:0000256" key="4">
    <source>
        <dbReference type="ARBA" id="ARBA00023002"/>
    </source>
</evidence>
<evidence type="ECO:0000256" key="7">
    <source>
        <dbReference type="SAM" id="Phobius"/>
    </source>
</evidence>
<evidence type="ECO:0000256" key="1">
    <source>
        <dbReference type="ARBA" id="ARBA00004127"/>
    </source>
</evidence>
<evidence type="ECO:0000259" key="8">
    <source>
        <dbReference type="Pfam" id="PF04116"/>
    </source>
</evidence>
<name>A0A1T3MGK3_9FLAO</name>